<feature type="domain" description="Beta galactosidase small chain/" evidence="7">
    <location>
        <begin position="682"/>
        <end position="944"/>
    </location>
</feature>
<dbReference type="InterPro" id="IPR006101">
    <property type="entry name" value="Glyco_hydro_2"/>
</dbReference>
<dbReference type="EC" id="3.2.1.23" evidence="3"/>
<name>A0ABV0F0I2_9ENTE</name>
<comment type="catalytic activity">
    <reaction evidence="1">
        <text>Hydrolysis of terminal non-reducing beta-D-galactose residues in beta-D-galactosides.</text>
        <dbReference type="EC" id="3.2.1.23"/>
    </reaction>
</comment>
<dbReference type="InterPro" id="IPR050347">
    <property type="entry name" value="Bact_Beta-galactosidase"/>
</dbReference>
<dbReference type="PRINTS" id="PR00132">
    <property type="entry name" value="GLHYDRLASE2"/>
</dbReference>
<dbReference type="SUPFAM" id="SSF51445">
    <property type="entry name" value="(Trans)glycosidases"/>
    <property type="match status" value="1"/>
</dbReference>
<evidence type="ECO:0000259" key="7">
    <source>
        <dbReference type="SMART" id="SM01038"/>
    </source>
</evidence>
<dbReference type="EMBL" id="MAEI02000001">
    <property type="protein sequence ID" value="MEO1780799.1"/>
    <property type="molecule type" value="Genomic_DNA"/>
</dbReference>
<dbReference type="PANTHER" id="PTHR46323">
    <property type="entry name" value="BETA-GALACTOSIDASE"/>
    <property type="match status" value="1"/>
</dbReference>
<dbReference type="InterPro" id="IPR008979">
    <property type="entry name" value="Galactose-bd-like_sf"/>
</dbReference>
<evidence type="ECO:0000256" key="5">
    <source>
        <dbReference type="ARBA" id="ARBA00023295"/>
    </source>
</evidence>
<dbReference type="Gene3D" id="2.70.98.10">
    <property type="match status" value="1"/>
</dbReference>
<evidence type="ECO:0000313" key="9">
    <source>
        <dbReference type="Proteomes" id="UP001429357"/>
    </source>
</evidence>
<dbReference type="Pfam" id="PF16353">
    <property type="entry name" value="LacZ_4"/>
    <property type="match status" value="1"/>
</dbReference>
<dbReference type="Pfam" id="PF02837">
    <property type="entry name" value="Glyco_hydro_2_N"/>
    <property type="match status" value="1"/>
</dbReference>
<dbReference type="Gene3D" id="2.60.40.10">
    <property type="entry name" value="Immunoglobulins"/>
    <property type="match status" value="2"/>
</dbReference>
<reference evidence="8" key="2">
    <citation type="submission" date="2024-02" db="EMBL/GenBank/DDBJ databases">
        <title>The Genome Sequence of Enterococcus diestrammenae JM9A.</title>
        <authorList>
            <person name="Earl A."/>
            <person name="Manson A."/>
            <person name="Gilmore M."/>
            <person name="Sanders J."/>
            <person name="Shea T."/>
            <person name="Howe W."/>
            <person name="Livny J."/>
            <person name="Cuomo C."/>
            <person name="Neafsey D."/>
            <person name="Birren B."/>
        </authorList>
    </citation>
    <scope>NUCLEOTIDE SEQUENCE</scope>
    <source>
        <strain evidence="8">JM9A</strain>
    </source>
</reference>
<dbReference type="SMART" id="SM01038">
    <property type="entry name" value="Bgal_small_N"/>
    <property type="match status" value="1"/>
</dbReference>
<dbReference type="Pfam" id="PF02836">
    <property type="entry name" value="Glyco_hydro_2_C"/>
    <property type="match status" value="1"/>
</dbReference>
<dbReference type="SUPFAM" id="SSF49303">
    <property type="entry name" value="beta-Galactosidase/glucuronidase domain"/>
    <property type="match status" value="2"/>
</dbReference>
<gene>
    <name evidence="8" type="ORF">BAU18_000350</name>
</gene>
<keyword evidence="5" id="KW-0326">Glycosidase</keyword>
<dbReference type="Pfam" id="PF02929">
    <property type="entry name" value="Bgal_small_N"/>
    <property type="match status" value="1"/>
</dbReference>
<proteinExistence type="inferred from homology"/>
<accession>A0ABV0F0I2</accession>
<dbReference type="Proteomes" id="UP001429357">
    <property type="component" value="Unassembled WGS sequence"/>
</dbReference>
<evidence type="ECO:0000256" key="4">
    <source>
        <dbReference type="ARBA" id="ARBA00022801"/>
    </source>
</evidence>
<organism evidence="8 9">
    <name type="scientific">Enterococcus diestrammenae</name>
    <dbReference type="NCBI Taxonomy" id="1155073"/>
    <lineage>
        <taxon>Bacteria</taxon>
        <taxon>Bacillati</taxon>
        <taxon>Bacillota</taxon>
        <taxon>Bacilli</taxon>
        <taxon>Lactobacillales</taxon>
        <taxon>Enterococcaceae</taxon>
        <taxon>Enterococcus</taxon>
    </lineage>
</organism>
<evidence type="ECO:0000256" key="2">
    <source>
        <dbReference type="ARBA" id="ARBA00007401"/>
    </source>
</evidence>
<dbReference type="InterPro" id="IPR013783">
    <property type="entry name" value="Ig-like_fold"/>
</dbReference>
<protein>
    <recommendedName>
        <fullName evidence="3">beta-galactosidase</fullName>
        <ecNumber evidence="3">3.2.1.23</ecNumber>
    </recommendedName>
    <alternativeName>
        <fullName evidence="6">Lactase</fullName>
    </alternativeName>
</protein>
<evidence type="ECO:0000256" key="1">
    <source>
        <dbReference type="ARBA" id="ARBA00001412"/>
    </source>
</evidence>
<dbReference type="InterPro" id="IPR032312">
    <property type="entry name" value="LacZ_4"/>
</dbReference>
<dbReference type="SUPFAM" id="SSF49785">
    <property type="entry name" value="Galactose-binding domain-like"/>
    <property type="match status" value="1"/>
</dbReference>
<comment type="caution">
    <text evidence="8">The sequence shown here is derived from an EMBL/GenBank/DDBJ whole genome shotgun (WGS) entry which is preliminary data.</text>
</comment>
<keyword evidence="9" id="KW-1185">Reference proteome</keyword>
<evidence type="ECO:0000313" key="8">
    <source>
        <dbReference type="EMBL" id="MEO1780799.1"/>
    </source>
</evidence>
<dbReference type="InterPro" id="IPR014718">
    <property type="entry name" value="GH-type_carb-bd"/>
</dbReference>
<dbReference type="Gene3D" id="3.20.20.80">
    <property type="entry name" value="Glycosidases"/>
    <property type="match status" value="1"/>
</dbReference>
<dbReference type="InterPro" id="IPR006104">
    <property type="entry name" value="Glyco_hydro_2_N"/>
</dbReference>
<evidence type="ECO:0000256" key="6">
    <source>
        <dbReference type="ARBA" id="ARBA00032230"/>
    </source>
</evidence>
<dbReference type="Gene3D" id="2.60.120.260">
    <property type="entry name" value="Galactose-binding domain-like"/>
    <property type="match status" value="1"/>
</dbReference>
<sequence>MTMKLQPRARFFYYAELADALNYDDQKSPYAFSLNGQWQFCYLGSPREIPTAFLEGRYQDLDWGSIQVPGHLELQGYGEPNYTNIDFPIPVAPPNVPAENPTGLYYRTFTYQKHLDRQILRFDGVDSVFKVWLNGRLVGEGHGSRLMTEFDVTEFLVDGENQLAVEMEKWSQYSYLEDQDMWWLSGIFRDVTIVEETLIEDFQITPVYQENQWFAQIQVKQNLSSFQPVALDIYYRGEVVTTALLKEETAQVLIPDAKEWNNEEPNLYTAVIQDVQKDALVAVRFGLRRVEMLQDQICLNGVPVLFNGVNRHEFDPEHGRTLSREAIRSEVLQIKKMHINAIRTSHYPNDPYFYDVCDEVGLLVIDECDIETHGMWVQVHPAQDSYWEAEFVERGLRMVHRDFNHPCVLIWSLGNESDFGPNFIAMAQAMRQADPSRLIHYEGDRDTVVADMYSTMYTSVEELEKRASKQVHQKPQILCEYGHAMGNGPGSLQDYQDIFRLYPSLQGGFIWEWKDHGLKQGENYVWGGAFHEPVNDGTFCIDGLVLPDGTPSPGLLEYTRIIQPLKFYVAQNHVVVESLYHYQTVVDLQLQWSVEVSGRVLAEGSVPLPPLAAKALSPVISLPFPTTIEQGAYLNLTVVATESFDVFEVGDVIAATQTQAQAIETAGIEANVTVEDSAARLVIRRGDLEVVINRGSGNICQISQKGQTLLQKEMSLTLDRLPISNDMNVVADRKQKRIGTLFYRCEDLRMTVYEAAAMVVLRQRIMPPAVSWGIELEITLWVTDAGLTVTTKGWFDGEKPLEVPRIGYSLPLNQQIGEIGWYGRGPEESYPDSFANALVGRYQVSRTNWAFPYVVPQEAGNRMDVSWATLTLPASDIGLRLTAIHPLNLNVVGEAGNILGATDGGDEIRIDSRVQALGSNSCGPLPLARYRLYTDPFHFSFTVQVD</sequence>
<evidence type="ECO:0000256" key="3">
    <source>
        <dbReference type="ARBA" id="ARBA00012756"/>
    </source>
</evidence>
<dbReference type="InterPro" id="IPR006103">
    <property type="entry name" value="Glyco_hydro_2_cat"/>
</dbReference>
<dbReference type="PANTHER" id="PTHR46323:SF2">
    <property type="entry name" value="BETA-GALACTOSIDASE"/>
    <property type="match status" value="1"/>
</dbReference>
<keyword evidence="4" id="KW-0378">Hydrolase</keyword>
<dbReference type="InterPro" id="IPR011013">
    <property type="entry name" value="Gal_mutarotase_sf_dom"/>
</dbReference>
<dbReference type="InterPro" id="IPR004199">
    <property type="entry name" value="B-gal_small/dom_5"/>
</dbReference>
<dbReference type="InterPro" id="IPR017853">
    <property type="entry name" value="GH"/>
</dbReference>
<dbReference type="PROSITE" id="PS00719">
    <property type="entry name" value="GLYCOSYL_HYDROL_F2_1"/>
    <property type="match status" value="1"/>
</dbReference>
<dbReference type="InterPro" id="IPR036156">
    <property type="entry name" value="Beta-gal/glucu_dom_sf"/>
</dbReference>
<comment type="similarity">
    <text evidence="2">Belongs to the glycosyl hydrolase 2 family.</text>
</comment>
<dbReference type="InterPro" id="IPR023230">
    <property type="entry name" value="Glyco_hydro_2_CS"/>
</dbReference>
<dbReference type="SUPFAM" id="SSF74650">
    <property type="entry name" value="Galactose mutarotase-like"/>
    <property type="match status" value="1"/>
</dbReference>
<reference evidence="8" key="1">
    <citation type="submission" date="2016-06" db="EMBL/GenBank/DDBJ databases">
        <authorList>
            <person name="Van Tyne D."/>
        </authorList>
    </citation>
    <scope>NUCLEOTIDE SEQUENCE</scope>
    <source>
        <strain evidence="8">JM9A</strain>
    </source>
</reference>